<dbReference type="Pfam" id="PF14015">
    <property type="entry name" value="DUF4231"/>
    <property type="match status" value="1"/>
</dbReference>
<evidence type="ECO:0000256" key="2">
    <source>
        <dbReference type="SAM" id="Phobius"/>
    </source>
</evidence>
<feature type="transmembrane region" description="Helical" evidence="2">
    <location>
        <begin position="217"/>
        <end position="235"/>
    </location>
</feature>
<dbReference type="InterPro" id="IPR040884">
    <property type="entry name" value="SLATT_1"/>
</dbReference>
<dbReference type="Proteomes" id="UP000246085">
    <property type="component" value="Chromosome BRAD3257"/>
</dbReference>
<organism evidence="4 5">
    <name type="scientific">Bradyrhizobium vignae</name>
    <dbReference type="NCBI Taxonomy" id="1549949"/>
    <lineage>
        <taxon>Bacteria</taxon>
        <taxon>Pseudomonadati</taxon>
        <taxon>Pseudomonadota</taxon>
        <taxon>Alphaproteobacteria</taxon>
        <taxon>Hyphomicrobiales</taxon>
        <taxon>Nitrobacteraceae</taxon>
        <taxon>Bradyrhizobium</taxon>
    </lineage>
</organism>
<dbReference type="NCBIfam" id="NF033610">
    <property type="entry name" value="SLATT_3"/>
    <property type="match status" value="1"/>
</dbReference>
<reference evidence="4 5" key="1">
    <citation type="submission" date="2018-03" db="EMBL/GenBank/DDBJ databases">
        <authorList>
            <person name="Gully D."/>
        </authorList>
    </citation>
    <scope>NUCLEOTIDE SEQUENCE [LARGE SCALE GENOMIC DNA]</scope>
    <source>
        <strain evidence="4">ORS3257</strain>
    </source>
</reference>
<accession>A0A2U3PTI8</accession>
<sequence>MTILESVADSQAKWSTTANGMKSTIDRARWFVFALSSLGAVLAAVASQLQEGNANPRTWVAITAAICLAFATFFTHRLLGSERVIAWVRSRAISERLKREAYRYATKTAPYDDPAKADDVLRAELQKIDEEAKDLLEQQIPAKDQGSSPRVFLGIDEYVAKRANKQIAFYENRAKEYQSTAWRLRSLEMALAAAATLLTAIASVVAKPVILGVHFDLAALTAVLTTLGGAVIAHIEAERYSFLVVTYRATALQLQRRVDGAKQPLSDFVNDCENILAAENASWIAKQTK</sequence>
<gene>
    <name evidence="4" type="ORF">BRAD3257_1312</name>
</gene>
<keyword evidence="2" id="KW-0812">Transmembrane</keyword>
<evidence type="ECO:0000313" key="4">
    <source>
        <dbReference type="EMBL" id="SPP92444.1"/>
    </source>
</evidence>
<dbReference type="AlphaFoldDB" id="A0A2U3PTI8"/>
<feature type="domain" description="SMODS and SLOG-associating 2TM effector" evidence="3">
    <location>
        <begin position="158"/>
        <end position="283"/>
    </location>
</feature>
<keyword evidence="1" id="KW-0175">Coiled coil</keyword>
<keyword evidence="2" id="KW-1133">Transmembrane helix</keyword>
<dbReference type="KEGG" id="bvz:BRAD3257_1312"/>
<feature type="coiled-coil region" evidence="1">
    <location>
        <begin position="118"/>
        <end position="180"/>
    </location>
</feature>
<dbReference type="InterPro" id="IPR025325">
    <property type="entry name" value="DUF4231"/>
</dbReference>
<dbReference type="EMBL" id="LS398110">
    <property type="protein sequence ID" value="SPP92444.1"/>
    <property type="molecule type" value="Genomic_DNA"/>
</dbReference>
<evidence type="ECO:0000259" key="3">
    <source>
        <dbReference type="Pfam" id="PF18181"/>
    </source>
</evidence>
<protein>
    <recommendedName>
        <fullName evidence="3">SMODS and SLOG-associating 2TM effector domain-containing protein</fullName>
    </recommendedName>
</protein>
<dbReference type="NCBIfam" id="NF033634">
    <property type="entry name" value="SLATT_1"/>
    <property type="match status" value="1"/>
</dbReference>
<feature type="transmembrane region" description="Helical" evidence="2">
    <location>
        <begin position="189"/>
        <end position="211"/>
    </location>
</feature>
<dbReference type="Pfam" id="PF18181">
    <property type="entry name" value="SLATT_1"/>
    <property type="match status" value="1"/>
</dbReference>
<proteinExistence type="predicted"/>
<name>A0A2U3PTI8_9BRAD</name>
<keyword evidence="2" id="KW-0472">Membrane</keyword>
<evidence type="ECO:0000256" key="1">
    <source>
        <dbReference type="SAM" id="Coils"/>
    </source>
</evidence>
<feature type="transmembrane region" description="Helical" evidence="2">
    <location>
        <begin position="30"/>
        <end position="47"/>
    </location>
</feature>
<evidence type="ECO:0000313" key="5">
    <source>
        <dbReference type="Proteomes" id="UP000246085"/>
    </source>
</evidence>
<feature type="transmembrane region" description="Helical" evidence="2">
    <location>
        <begin position="59"/>
        <end position="79"/>
    </location>
</feature>